<proteinExistence type="predicted"/>
<reference evidence="1 2" key="1">
    <citation type="submission" date="2023-10" db="EMBL/GenBank/DDBJ databases">
        <title>Comparative genomics analysis reveals potential genetic determinants of host preference in Cryptosporidium xiaoi.</title>
        <authorList>
            <person name="Xiao L."/>
            <person name="Li J."/>
        </authorList>
    </citation>
    <scope>NUCLEOTIDE SEQUENCE [LARGE SCALE GENOMIC DNA]</scope>
    <source>
        <strain evidence="1 2">52996</strain>
    </source>
</reference>
<dbReference type="AlphaFoldDB" id="A0AAV9XTC9"/>
<name>A0AAV9XTC9_9CRYT</name>
<dbReference type="Proteomes" id="UP001311799">
    <property type="component" value="Unassembled WGS sequence"/>
</dbReference>
<organism evidence="1 2">
    <name type="scientific">Cryptosporidium xiaoi</name>
    <dbReference type="NCBI Taxonomy" id="659607"/>
    <lineage>
        <taxon>Eukaryota</taxon>
        <taxon>Sar</taxon>
        <taxon>Alveolata</taxon>
        <taxon>Apicomplexa</taxon>
        <taxon>Conoidasida</taxon>
        <taxon>Coccidia</taxon>
        <taxon>Eucoccidiorida</taxon>
        <taxon>Eimeriorina</taxon>
        <taxon>Cryptosporidiidae</taxon>
        <taxon>Cryptosporidium</taxon>
    </lineage>
</organism>
<gene>
    <name evidence="1" type="ORF">RS030_81244</name>
</gene>
<sequence length="565" mass="66333">MRKENAVKRNNKIGVRNESHIPYNPKISVLPEHHQLLARCQFREFQLSLGNFCDFNQVDFENRSILTFGIYLFENLIESILCSGTALDKLHELECDIYTHLSEKREGNINLSFKVINTEKKGFTLLPLEYKGLNKKYNNNTLNRDKITEEKREEQNSYEEEQLIPPREYLELIGYKEPVTKSYVFQFPYNSTPEELISEKCIIDLLRRRAQDDEWLRRLERVSSNVSNLAKIILYLIVNYPITYKRFKKEREGGVIFKKLKNPLFYMATMKLLFDEYPNVLETGEELNPKDPGDARRLVNRIRRNKLIGMHLLDINSKLLNSMYYILKAMGGSAWRCNSEYVQYYLHMSFVFDNPNMFSQLSSKNFMFDHDIFEWNYTLNSLSQHIPLLNSFLKPLATSILANRVRNRLSSINEYNNFKREDAKEKESTVFPPLLGSSIEARFLTNEVIKRSKAFFGKSAGERLINSIKKEYDNWQYKSIIQNANENNRKNASNKNSIKEYNQAILVQEKNYRHVKSVISNALPPLSHISPKNKNLQVKIAPGQKYVQSFYDNKINIPKNAVIER</sequence>
<protein>
    <submittedName>
        <fullName evidence="1">Uncharacterized protein</fullName>
    </submittedName>
</protein>
<keyword evidence="2" id="KW-1185">Reference proteome</keyword>
<accession>A0AAV9XTC9</accession>
<comment type="caution">
    <text evidence="1">The sequence shown here is derived from an EMBL/GenBank/DDBJ whole genome shotgun (WGS) entry which is preliminary data.</text>
</comment>
<evidence type="ECO:0000313" key="2">
    <source>
        <dbReference type="Proteomes" id="UP001311799"/>
    </source>
</evidence>
<dbReference type="EMBL" id="JAWDEY010000036">
    <property type="protein sequence ID" value="KAK6587743.1"/>
    <property type="molecule type" value="Genomic_DNA"/>
</dbReference>
<evidence type="ECO:0000313" key="1">
    <source>
        <dbReference type="EMBL" id="KAK6587743.1"/>
    </source>
</evidence>